<dbReference type="InterPro" id="IPR006058">
    <property type="entry name" value="2Fe2S_fd_BS"/>
</dbReference>
<sequence length="327" mass="35189">MELVVRPSGRVLEVQAGETLLDALLANQVPISHSCKDGRCGVCRCRLLRGKVVGTARQMRPSPVPGSSCVLACQSVLTEDCMIEIPAPEEVVVHPARTMKAEVVAVAPLSRDTLRLRVRPQLPLSFSPGQYVELEFERGLARPYSMCGLPGNELEFHARLHPGGRASARLSGELKPGDVLKLRGPLGITFLRSRNEDPILCVGAGTGLAPTLSILRGIAAAGMKNPLQIYLGFTCREDVYGQDELAQVLEHLPAACAHTVVATGALDRGMRRGLLTSAIAADFPSLAGWRGYVFGSPHAVDATVRTLREKQMAEQSIYAEPFHITGN</sequence>
<proteinExistence type="predicted"/>
<keyword evidence="3" id="KW-0223">Dioxygenase</keyword>
<dbReference type="Gene3D" id="3.10.20.30">
    <property type="match status" value="1"/>
</dbReference>
<dbReference type="SUPFAM" id="SSF63380">
    <property type="entry name" value="Riboflavin synthase domain-like"/>
    <property type="match status" value="1"/>
</dbReference>
<dbReference type="PANTHER" id="PTHR47354:SF5">
    <property type="entry name" value="PROTEIN RFBI"/>
    <property type="match status" value="1"/>
</dbReference>
<gene>
    <name evidence="3" type="ORF">SAMN04488038_101336</name>
</gene>
<dbReference type="InterPro" id="IPR050415">
    <property type="entry name" value="MRET"/>
</dbReference>
<dbReference type="InterPro" id="IPR017927">
    <property type="entry name" value="FAD-bd_FR_type"/>
</dbReference>
<dbReference type="SUPFAM" id="SSF54292">
    <property type="entry name" value="2Fe-2S ferredoxin-like"/>
    <property type="match status" value="1"/>
</dbReference>
<protein>
    <submittedName>
        <fullName evidence="3">Ferredoxin-NAD(P)+ reductase (Naphthalene dioxygenase ferredoxin-specific)</fullName>
    </submittedName>
</protein>
<dbReference type="STRING" id="489703.SAMN04488038_101336"/>
<name>A0A1H9ACN2_9GAMM</name>
<dbReference type="PROSITE" id="PS51085">
    <property type="entry name" value="2FE2S_FER_2"/>
    <property type="match status" value="1"/>
</dbReference>
<dbReference type="InterPro" id="IPR039261">
    <property type="entry name" value="FNR_nucleotide-bd"/>
</dbReference>
<dbReference type="InterPro" id="IPR008333">
    <property type="entry name" value="Cbr1-like_FAD-bd_dom"/>
</dbReference>
<dbReference type="Pfam" id="PF00970">
    <property type="entry name" value="FAD_binding_6"/>
    <property type="match status" value="1"/>
</dbReference>
<evidence type="ECO:0000259" key="2">
    <source>
        <dbReference type="PROSITE" id="PS51384"/>
    </source>
</evidence>
<dbReference type="Gene3D" id="2.40.30.10">
    <property type="entry name" value="Translation factors"/>
    <property type="match status" value="1"/>
</dbReference>
<dbReference type="InterPro" id="IPR036010">
    <property type="entry name" value="2Fe-2S_ferredoxin-like_sf"/>
</dbReference>
<keyword evidence="4" id="KW-1185">Reference proteome</keyword>
<evidence type="ECO:0000313" key="3">
    <source>
        <dbReference type="EMBL" id="SEP73738.1"/>
    </source>
</evidence>
<organism evidence="3 4">
    <name type="scientific">Solimonas aquatica</name>
    <dbReference type="NCBI Taxonomy" id="489703"/>
    <lineage>
        <taxon>Bacteria</taxon>
        <taxon>Pseudomonadati</taxon>
        <taxon>Pseudomonadota</taxon>
        <taxon>Gammaproteobacteria</taxon>
        <taxon>Nevskiales</taxon>
        <taxon>Nevskiaceae</taxon>
        <taxon>Solimonas</taxon>
    </lineage>
</organism>
<reference evidence="3 4" key="1">
    <citation type="submission" date="2016-10" db="EMBL/GenBank/DDBJ databases">
        <authorList>
            <person name="de Groot N.N."/>
        </authorList>
    </citation>
    <scope>NUCLEOTIDE SEQUENCE [LARGE SCALE GENOMIC DNA]</scope>
    <source>
        <strain evidence="3 4">DSM 25927</strain>
    </source>
</reference>
<feature type="domain" description="2Fe-2S ferredoxin-type" evidence="1">
    <location>
        <begin position="1"/>
        <end position="89"/>
    </location>
</feature>
<dbReference type="InterPro" id="IPR012675">
    <property type="entry name" value="Beta-grasp_dom_sf"/>
</dbReference>
<evidence type="ECO:0000259" key="1">
    <source>
        <dbReference type="PROSITE" id="PS51085"/>
    </source>
</evidence>
<dbReference type="GO" id="GO:0051213">
    <property type="term" value="F:dioxygenase activity"/>
    <property type="evidence" value="ECO:0007669"/>
    <property type="project" value="UniProtKB-KW"/>
</dbReference>
<dbReference type="SUPFAM" id="SSF52343">
    <property type="entry name" value="Ferredoxin reductase-like, C-terminal NADP-linked domain"/>
    <property type="match status" value="1"/>
</dbReference>
<dbReference type="Pfam" id="PF00111">
    <property type="entry name" value="Fer2"/>
    <property type="match status" value="1"/>
</dbReference>
<evidence type="ECO:0000313" key="4">
    <source>
        <dbReference type="Proteomes" id="UP000199233"/>
    </source>
</evidence>
<accession>A0A1H9ACN2</accession>
<dbReference type="InterPro" id="IPR001041">
    <property type="entry name" value="2Fe-2S_ferredoxin-type"/>
</dbReference>
<feature type="domain" description="FAD-binding FR-type" evidence="2">
    <location>
        <begin position="96"/>
        <end position="192"/>
    </location>
</feature>
<dbReference type="PROSITE" id="PS00197">
    <property type="entry name" value="2FE2S_FER_1"/>
    <property type="match status" value="1"/>
</dbReference>
<dbReference type="PRINTS" id="PR00410">
    <property type="entry name" value="PHEHYDRXLASE"/>
</dbReference>
<dbReference type="EMBL" id="FOFS01000001">
    <property type="protein sequence ID" value="SEP73738.1"/>
    <property type="molecule type" value="Genomic_DNA"/>
</dbReference>
<dbReference type="PROSITE" id="PS51384">
    <property type="entry name" value="FAD_FR"/>
    <property type="match status" value="1"/>
</dbReference>
<dbReference type="CDD" id="cd00207">
    <property type="entry name" value="fer2"/>
    <property type="match status" value="1"/>
</dbReference>
<dbReference type="Proteomes" id="UP000199233">
    <property type="component" value="Unassembled WGS sequence"/>
</dbReference>
<dbReference type="AlphaFoldDB" id="A0A1H9ACN2"/>
<dbReference type="InterPro" id="IPR017938">
    <property type="entry name" value="Riboflavin_synthase-like_b-brl"/>
</dbReference>
<dbReference type="GO" id="GO:0051537">
    <property type="term" value="F:2 iron, 2 sulfur cluster binding"/>
    <property type="evidence" value="ECO:0007669"/>
    <property type="project" value="InterPro"/>
</dbReference>
<dbReference type="InterPro" id="IPR001433">
    <property type="entry name" value="OxRdtase_FAD/NAD-bd"/>
</dbReference>
<keyword evidence="3" id="KW-0560">Oxidoreductase</keyword>
<dbReference type="RefSeq" id="WP_143068804.1">
    <property type="nucleotide sequence ID" value="NZ_FOFS01000001.1"/>
</dbReference>
<dbReference type="Gene3D" id="3.40.50.80">
    <property type="entry name" value="Nucleotide-binding domain of ferredoxin-NADP reductase (FNR) module"/>
    <property type="match status" value="1"/>
</dbReference>
<dbReference type="OrthoDB" id="9806195at2"/>
<dbReference type="Pfam" id="PF00175">
    <property type="entry name" value="NAD_binding_1"/>
    <property type="match status" value="1"/>
</dbReference>
<dbReference type="PANTHER" id="PTHR47354">
    <property type="entry name" value="NADH OXIDOREDUCTASE HCR"/>
    <property type="match status" value="1"/>
</dbReference>